<reference evidence="2 3" key="1">
    <citation type="submission" date="2019-05" db="EMBL/GenBank/DDBJ databases">
        <title>Another draft genome of Portunus trituberculatus and its Hox gene families provides insights of decapod evolution.</title>
        <authorList>
            <person name="Jeong J.-H."/>
            <person name="Song I."/>
            <person name="Kim S."/>
            <person name="Choi T."/>
            <person name="Kim D."/>
            <person name="Ryu S."/>
            <person name="Kim W."/>
        </authorList>
    </citation>
    <scope>NUCLEOTIDE SEQUENCE [LARGE SCALE GENOMIC DNA]</scope>
    <source>
        <tissue evidence="2">Muscle</tissue>
    </source>
</reference>
<comment type="caution">
    <text evidence="2">The sequence shown here is derived from an EMBL/GenBank/DDBJ whole genome shotgun (WGS) entry which is preliminary data.</text>
</comment>
<gene>
    <name evidence="2" type="ORF">E2C01_054307</name>
</gene>
<sequence>MPRRAASQERVRLWDSGVLRQHSSPRRPYTCHNNTNHLPRTYTTTSISTFYLPASWRKLAAVVRKKTNRLDIFCNDGNPRQDQSTEDVPHGTSQGQLSGYSLGWLL</sequence>
<evidence type="ECO:0000256" key="1">
    <source>
        <dbReference type="SAM" id="MobiDB-lite"/>
    </source>
</evidence>
<dbReference type="EMBL" id="VSRR010017343">
    <property type="protein sequence ID" value="MPC60268.1"/>
    <property type="molecule type" value="Genomic_DNA"/>
</dbReference>
<organism evidence="2 3">
    <name type="scientific">Portunus trituberculatus</name>
    <name type="common">Swimming crab</name>
    <name type="synonym">Neptunus trituberculatus</name>
    <dbReference type="NCBI Taxonomy" id="210409"/>
    <lineage>
        <taxon>Eukaryota</taxon>
        <taxon>Metazoa</taxon>
        <taxon>Ecdysozoa</taxon>
        <taxon>Arthropoda</taxon>
        <taxon>Crustacea</taxon>
        <taxon>Multicrustacea</taxon>
        <taxon>Malacostraca</taxon>
        <taxon>Eumalacostraca</taxon>
        <taxon>Eucarida</taxon>
        <taxon>Decapoda</taxon>
        <taxon>Pleocyemata</taxon>
        <taxon>Brachyura</taxon>
        <taxon>Eubrachyura</taxon>
        <taxon>Portunoidea</taxon>
        <taxon>Portunidae</taxon>
        <taxon>Portuninae</taxon>
        <taxon>Portunus</taxon>
    </lineage>
</organism>
<dbReference type="Proteomes" id="UP000324222">
    <property type="component" value="Unassembled WGS sequence"/>
</dbReference>
<accession>A0A5B7GTD6</accession>
<keyword evidence="3" id="KW-1185">Reference proteome</keyword>
<feature type="region of interest" description="Disordered" evidence="1">
    <location>
        <begin position="74"/>
        <end position="106"/>
    </location>
</feature>
<name>A0A5B7GTD6_PORTR</name>
<dbReference type="AlphaFoldDB" id="A0A5B7GTD6"/>
<evidence type="ECO:0000313" key="3">
    <source>
        <dbReference type="Proteomes" id="UP000324222"/>
    </source>
</evidence>
<proteinExistence type="predicted"/>
<evidence type="ECO:0000313" key="2">
    <source>
        <dbReference type="EMBL" id="MPC60268.1"/>
    </source>
</evidence>
<protein>
    <submittedName>
        <fullName evidence="2">Uncharacterized protein</fullName>
    </submittedName>
</protein>